<dbReference type="Proteomes" id="UP000242205">
    <property type="component" value="Chromosome"/>
</dbReference>
<dbReference type="OrthoDB" id="9782620at2"/>
<keyword evidence="2" id="KW-1185">Reference proteome</keyword>
<dbReference type="EMBL" id="CP025682">
    <property type="protein sequence ID" value="AUN95322.1"/>
    <property type="molecule type" value="Genomic_DNA"/>
</dbReference>
<evidence type="ECO:0000313" key="2">
    <source>
        <dbReference type="Proteomes" id="UP000242205"/>
    </source>
</evidence>
<accession>A0A2I6S7V2</accession>
<sequence>MDADKVRCLVSRGGTMVGMFNLDMISFAGGYYIVFEWEDMPDGNRRPLYMSPIDERFLQVLPDGDAEVTHQYRVSVEDPRPFS</sequence>
<dbReference type="AlphaFoldDB" id="A0A2I6S7V2"/>
<dbReference type="KEGG" id="atw:C0099_10510"/>
<reference evidence="1 2" key="1">
    <citation type="submission" date="2018-01" db="EMBL/GenBank/DDBJ databases">
        <authorList>
            <person name="Fu G.-Y."/>
        </authorList>
    </citation>
    <scope>NUCLEOTIDE SEQUENCE [LARGE SCALE GENOMIC DNA]</scope>
    <source>
        <strain evidence="1 2">SY39</strain>
    </source>
</reference>
<proteinExistence type="predicted"/>
<dbReference type="RefSeq" id="WP_102247371.1">
    <property type="nucleotide sequence ID" value="NZ_CP025682.1"/>
</dbReference>
<gene>
    <name evidence="1" type="ORF">C0099_10510</name>
</gene>
<protein>
    <submittedName>
        <fullName evidence="1">Uncharacterized protein</fullName>
    </submittedName>
</protein>
<organism evidence="1 2">
    <name type="scientific">Pseudazoarcus pumilus</name>
    <dbReference type="NCBI Taxonomy" id="2067960"/>
    <lineage>
        <taxon>Bacteria</taxon>
        <taxon>Pseudomonadati</taxon>
        <taxon>Pseudomonadota</taxon>
        <taxon>Betaproteobacteria</taxon>
        <taxon>Rhodocyclales</taxon>
        <taxon>Zoogloeaceae</taxon>
        <taxon>Pseudazoarcus</taxon>
    </lineage>
</organism>
<name>A0A2I6S7V2_9RHOO</name>
<evidence type="ECO:0000313" key="1">
    <source>
        <dbReference type="EMBL" id="AUN95322.1"/>
    </source>
</evidence>